<reference evidence="3 4" key="1">
    <citation type="submission" date="2016-10" db="EMBL/GenBank/DDBJ databases">
        <authorList>
            <person name="de Groot N.N."/>
        </authorList>
    </citation>
    <scope>NUCLEOTIDE SEQUENCE [LARGE SCALE GENOMIC DNA]</scope>
    <source>
        <strain evidence="3 4">DSM 19073</strain>
    </source>
</reference>
<dbReference type="Pfam" id="PF00582">
    <property type="entry name" value="Usp"/>
    <property type="match status" value="2"/>
</dbReference>
<dbReference type="RefSeq" id="WP_175484756.1">
    <property type="nucleotide sequence ID" value="NZ_FORA01000001.1"/>
</dbReference>
<dbReference type="STRING" id="390807.SAMN04488095_0133"/>
<dbReference type="AlphaFoldDB" id="A0A1I3GC58"/>
<dbReference type="InterPro" id="IPR006016">
    <property type="entry name" value="UspA"/>
</dbReference>
<dbReference type="Gene3D" id="3.40.50.620">
    <property type="entry name" value="HUPs"/>
    <property type="match status" value="2"/>
</dbReference>
<evidence type="ECO:0000256" key="1">
    <source>
        <dbReference type="ARBA" id="ARBA00008791"/>
    </source>
</evidence>
<evidence type="ECO:0000313" key="4">
    <source>
        <dbReference type="Proteomes" id="UP000199110"/>
    </source>
</evidence>
<dbReference type="InterPro" id="IPR014729">
    <property type="entry name" value="Rossmann-like_a/b/a_fold"/>
</dbReference>
<sequence>MGPIIAATDLSPRSDIALHRAAQIARATGAPLQIVHILDDEMPAAVLNDQAEVLDHSLRTIVAAMDDVASLSPQIDVEVGHVARLLPKIATDRGASLIVLGSHRGRGLADLFGSPTLSRVMGAVGVPILVAVTEPVMPWKKAIVGWDFSPAAEAAARLAVSLAPDVTLSLLHAWADPGLAGPYAFEMGGVASGQTMQQLKGSLEEASKALGHAPDVDGIPHDALVGNPAEVILRQARAERPDVLVIGRHARSGIVRVLMGDTAARAALHAPCDVLIAPPD</sequence>
<comment type="similarity">
    <text evidence="1">Belongs to the universal stress protein A family.</text>
</comment>
<feature type="domain" description="UspA" evidence="2">
    <location>
        <begin position="3"/>
        <end position="130"/>
    </location>
</feature>
<keyword evidence="4" id="KW-1185">Reference proteome</keyword>
<accession>A0A1I3GC58</accession>
<evidence type="ECO:0000313" key="3">
    <source>
        <dbReference type="EMBL" id="SFI21007.1"/>
    </source>
</evidence>
<dbReference type="InterPro" id="IPR006015">
    <property type="entry name" value="Universal_stress_UspA"/>
</dbReference>
<dbReference type="CDD" id="cd00293">
    <property type="entry name" value="USP-like"/>
    <property type="match status" value="2"/>
</dbReference>
<name>A0A1I3GC58_9RHOB</name>
<organism evidence="3 4">
    <name type="scientific">Jannaschia pohangensis</name>
    <dbReference type="NCBI Taxonomy" id="390807"/>
    <lineage>
        <taxon>Bacteria</taxon>
        <taxon>Pseudomonadati</taxon>
        <taxon>Pseudomonadota</taxon>
        <taxon>Alphaproteobacteria</taxon>
        <taxon>Rhodobacterales</taxon>
        <taxon>Roseobacteraceae</taxon>
        <taxon>Jannaschia</taxon>
    </lineage>
</organism>
<feature type="domain" description="UspA" evidence="2">
    <location>
        <begin position="139"/>
        <end position="277"/>
    </location>
</feature>
<evidence type="ECO:0000259" key="2">
    <source>
        <dbReference type="Pfam" id="PF00582"/>
    </source>
</evidence>
<dbReference type="PANTHER" id="PTHR46268">
    <property type="entry name" value="STRESS RESPONSE PROTEIN NHAX"/>
    <property type="match status" value="1"/>
</dbReference>
<dbReference type="EMBL" id="FORA01000001">
    <property type="protein sequence ID" value="SFI21007.1"/>
    <property type="molecule type" value="Genomic_DNA"/>
</dbReference>
<dbReference type="PRINTS" id="PR01438">
    <property type="entry name" value="UNVRSLSTRESS"/>
</dbReference>
<gene>
    <name evidence="3" type="ORF">SAMN04488095_0133</name>
</gene>
<dbReference type="SUPFAM" id="SSF52402">
    <property type="entry name" value="Adenine nucleotide alpha hydrolases-like"/>
    <property type="match status" value="2"/>
</dbReference>
<dbReference type="Proteomes" id="UP000199110">
    <property type="component" value="Unassembled WGS sequence"/>
</dbReference>
<dbReference type="PANTHER" id="PTHR46268:SF6">
    <property type="entry name" value="UNIVERSAL STRESS PROTEIN UP12"/>
    <property type="match status" value="1"/>
</dbReference>
<protein>
    <submittedName>
        <fullName evidence="3">Nucleotide-binding universal stress protein, UspA family</fullName>
    </submittedName>
</protein>
<proteinExistence type="inferred from homology"/>